<feature type="domain" description="Amine oxidase" evidence="9">
    <location>
        <begin position="17"/>
        <end position="426"/>
    </location>
</feature>
<dbReference type="EMBL" id="CP093442">
    <property type="protein sequence ID" value="UOF00927.1"/>
    <property type="molecule type" value="Genomic_DNA"/>
</dbReference>
<dbReference type="SUPFAM" id="SSF54373">
    <property type="entry name" value="FAD-linked reductases, C-terminal domain"/>
    <property type="match status" value="1"/>
</dbReference>
<dbReference type="InterPro" id="IPR001613">
    <property type="entry name" value="Flavin_amine_oxidase"/>
</dbReference>
<dbReference type="PROSITE" id="PS51257">
    <property type="entry name" value="PROKAR_LIPOPROTEIN"/>
    <property type="match status" value="1"/>
</dbReference>
<keyword evidence="6" id="KW-0560">Oxidoreductase</keyword>
<evidence type="ECO:0000256" key="6">
    <source>
        <dbReference type="ARBA" id="ARBA00023002"/>
    </source>
</evidence>
<evidence type="ECO:0000313" key="10">
    <source>
        <dbReference type="EMBL" id="UOF00927.1"/>
    </source>
</evidence>
<dbReference type="PRINTS" id="PR00757">
    <property type="entry name" value="AMINEOXDASEF"/>
</dbReference>
<dbReference type="InterPro" id="IPR002937">
    <property type="entry name" value="Amino_oxidase"/>
</dbReference>
<gene>
    <name evidence="10" type="ORF">MNR06_14590</name>
</gene>
<dbReference type="SUPFAM" id="SSF51905">
    <property type="entry name" value="FAD/NAD(P)-binding domain"/>
    <property type="match status" value="1"/>
</dbReference>
<dbReference type="Gene3D" id="3.50.50.60">
    <property type="entry name" value="FAD/NAD(P)-binding domain"/>
    <property type="match status" value="1"/>
</dbReference>
<dbReference type="Proteomes" id="UP000830116">
    <property type="component" value="Chromosome"/>
</dbReference>
<dbReference type="Pfam" id="PF01593">
    <property type="entry name" value="Amino_oxidase"/>
    <property type="match status" value="1"/>
</dbReference>
<keyword evidence="7" id="KW-0073">Auxin biosynthesis</keyword>
<comment type="pathway">
    <text evidence="2">Plant hormone metabolism; auxin biosynthesis.</text>
</comment>
<comment type="catalytic activity">
    <reaction evidence="8">
        <text>L-tryptophan + O2 = indole-3-acetamide + CO2 + H2O</text>
        <dbReference type="Rhea" id="RHEA:16165"/>
        <dbReference type="ChEBI" id="CHEBI:15377"/>
        <dbReference type="ChEBI" id="CHEBI:15379"/>
        <dbReference type="ChEBI" id="CHEBI:16031"/>
        <dbReference type="ChEBI" id="CHEBI:16526"/>
        <dbReference type="ChEBI" id="CHEBI:57912"/>
        <dbReference type="EC" id="1.13.12.3"/>
    </reaction>
</comment>
<evidence type="ECO:0000313" key="11">
    <source>
        <dbReference type="Proteomes" id="UP000830116"/>
    </source>
</evidence>
<dbReference type="InterPro" id="IPR036188">
    <property type="entry name" value="FAD/NAD-bd_sf"/>
</dbReference>
<comment type="similarity">
    <text evidence="3">Belongs to the tryptophan 2-monooxygenase family.</text>
</comment>
<dbReference type="InterPro" id="IPR050281">
    <property type="entry name" value="Flavin_monoamine_oxidase"/>
</dbReference>
<name>A0ABY4C7L5_9BACT</name>
<evidence type="ECO:0000256" key="4">
    <source>
        <dbReference type="ARBA" id="ARBA00012535"/>
    </source>
</evidence>
<sequence>MPKKKSIDVIIIGAGAAGLSCAANLLEQGKTVLLLEARDRIGGRVYSDNHFEYGAEFIHGATPEFIEHFEKHALPFIDSNDNSATYQAGKLTEKKDPWKDIEIISKRLKKDREPDQSVTDFLHHHKFPAKSVNQFKAYVEGFYGADTDLMGERYLALAEKTEDSKLNKLDTFRPAVPYVKVLSHLLTEKQKKRIKFKHVAKTIHWSNSAVQVECLASGRKKVLTASYVVVTVPLGVLVGEHPKSKIEIIPDIPEIKTQLNVFEMGHVQKMVFKFKTRFWETLTEAAPAFLRADPEYYFPTWWTQNPVRTNYLVAWQGGPKAFEMSRWSADRKITAALTTLAEVTAKNVQFIKDQVLESHNHNWSADPYTLGAYSYTRVQHKKTPHNFSLPFEKRIWVCGEATAKGSAQGTVHGAIEQGKKAALQIIKTL</sequence>
<comment type="cofactor">
    <cofactor evidence="1">
        <name>FAD</name>
        <dbReference type="ChEBI" id="CHEBI:57692"/>
    </cofactor>
</comment>
<evidence type="ECO:0000256" key="5">
    <source>
        <dbReference type="ARBA" id="ARBA00017871"/>
    </source>
</evidence>
<organism evidence="10 11">
    <name type="scientific">Bdellovibrio reynosensis</name>
    <dbReference type="NCBI Taxonomy" id="2835041"/>
    <lineage>
        <taxon>Bacteria</taxon>
        <taxon>Pseudomonadati</taxon>
        <taxon>Bdellovibrionota</taxon>
        <taxon>Bdellovibrionia</taxon>
        <taxon>Bdellovibrionales</taxon>
        <taxon>Pseudobdellovibrionaceae</taxon>
        <taxon>Bdellovibrio</taxon>
    </lineage>
</organism>
<evidence type="ECO:0000256" key="3">
    <source>
        <dbReference type="ARBA" id="ARBA00005833"/>
    </source>
</evidence>
<accession>A0ABY4C7L5</accession>
<reference evidence="10" key="1">
    <citation type="submission" date="2022-03" db="EMBL/GenBank/DDBJ databases">
        <title>Genome Identification and Characterization of new species Bdellovibrio reynosense LBG001 sp. nov. from a Mexico soil sample.</title>
        <authorList>
            <person name="Camilli A."/>
            <person name="Ajao Y."/>
            <person name="Guo X."/>
        </authorList>
    </citation>
    <scope>NUCLEOTIDE SEQUENCE</scope>
    <source>
        <strain evidence="10">LBG001</strain>
    </source>
</reference>
<evidence type="ECO:0000256" key="1">
    <source>
        <dbReference type="ARBA" id="ARBA00001974"/>
    </source>
</evidence>
<keyword evidence="11" id="KW-1185">Reference proteome</keyword>
<evidence type="ECO:0000259" key="9">
    <source>
        <dbReference type="Pfam" id="PF01593"/>
    </source>
</evidence>
<protein>
    <recommendedName>
        <fullName evidence="5">Tryptophan 2-monooxygenase</fullName>
        <ecNumber evidence="4">1.13.12.3</ecNumber>
    </recommendedName>
</protein>
<evidence type="ECO:0000256" key="2">
    <source>
        <dbReference type="ARBA" id="ARBA00004814"/>
    </source>
</evidence>
<dbReference type="RefSeq" id="WP_243537123.1">
    <property type="nucleotide sequence ID" value="NZ_CP093442.1"/>
</dbReference>
<evidence type="ECO:0000256" key="8">
    <source>
        <dbReference type="ARBA" id="ARBA00047321"/>
    </source>
</evidence>
<dbReference type="PANTHER" id="PTHR10742:SF410">
    <property type="entry name" value="LYSINE-SPECIFIC HISTONE DEMETHYLASE 2"/>
    <property type="match status" value="1"/>
</dbReference>
<evidence type="ECO:0000256" key="7">
    <source>
        <dbReference type="ARBA" id="ARBA00023070"/>
    </source>
</evidence>
<proteinExistence type="inferred from homology"/>
<dbReference type="PANTHER" id="PTHR10742">
    <property type="entry name" value="FLAVIN MONOAMINE OXIDASE"/>
    <property type="match status" value="1"/>
</dbReference>
<dbReference type="EC" id="1.13.12.3" evidence="4"/>